<dbReference type="WBParaSite" id="SMRG1_9040.1">
    <property type="protein sequence ID" value="SMRG1_9040.1"/>
    <property type="gene ID" value="SMRG1_9040"/>
</dbReference>
<feature type="compositionally biased region" description="Acidic residues" evidence="12">
    <location>
        <begin position="588"/>
        <end position="602"/>
    </location>
</feature>
<evidence type="ECO:0000256" key="3">
    <source>
        <dbReference type="ARBA" id="ARBA00022490"/>
    </source>
</evidence>
<evidence type="ECO:0000256" key="8">
    <source>
        <dbReference type="ARBA" id="ARBA00023069"/>
    </source>
</evidence>
<evidence type="ECO:0000256" key="5">
    <source>
        <dbReference type="ARBA" id="ARBA00022701"/>
    </source>
</evidence>
<sequence>MEASYVYSKKRSEFGRQCNFSDKNAEVLIEILPDAELSQKFIEMNPVDKGIQCSQEMSEHEANTERYRSETHGMNHTEGGWPKDVNPQEPDQVIRFRKKVEKEDVYIATVHKLGNIMEHCIKQNNALNIYENYFDDVYLNASEDSPSAKTINVLKDINDYKRSVAYLSWFTDGPTKLAVAYCNTEFQSQSLSNDSYIWDLNNPNRPELILKPASPLVCIEYNPKDSHTLIGGCYNGQLAFWDRRRGSLPVELSPVEHSHRDPVWKTLWIQSKTGTECFSTGTDGQVFWWDVRKMSEPTEFLYLDPTKKQDISCAQGAYALEYESTMPTKFMAGTEQGMIISCNRKGKTPAEKIVAVYPGHIGPIYALQRNPFFPKNFLSIGDWTARIWSEDIRESPIMWTANHNHGLSDGCWSPIRPAVFFATRLDGTLSIWDIIFKQKEPALNIQICEEPLHCLKVQEQGRLVATGSHSGICTILELSEGFWNQSKNEKSLVTAMFERETHREKILEARNREIKLRKQKAQGTDETTAIGEEELDTKRVEEITRSTQEQFFETIERKLKERELREKLAMESAQTASIKQLKNEIVLDEEEERPISSDDEQDVVEREGEQCLQTEADEPSEAVQS</sequence>
<evidence type="ECO:0000256" key="6">
    <source>
        <dbReference type="ARBA" id="ARBA00022737"/>
    </source>
</evidence>
<dbReference type="PANTHER" id="PTHR12442">
    <property type="entry name" value="DYNEIN INTERMEDIATE CHAIN"/>
    <property type="match status" value="1"/>
</dbReference>
<evidence type="ECO:0000256" key="2">
    <source>
        <dbReference type="ARBA" id="ARBA00011059"/>
    </source>
</evidence>
<dbReference type="InterPro" id="IPR001680">
    <property type="entry name" value="WD40_rpt"/>
</dbReference>
<dbReference type="Gene3D" id="2.130.10.10">
    <property type="entry name" value="YVTN repeat-like/Quinoprotein amine dehydrogenase"/>
    <property type="match status" value="2"/>
</dbReference>
<dbReference type="GO" id="GO:0005874">
    <property type="term" value="C:microtubule"/>
    <property type="evidence" value="ECO:0007669"/>
    <property type="project" value="UniProtKB-KW"/>
</dbReference>
<evidence type="ECO:0000256" key="9">
    <source>
        <dbReference type="ARBA" id="ARBA00023175"/>
    </source>
</evidence>
<dbReference type="GO" id="GO:0036158">
    <property type="term" value="P:outer dynein arm assembly"/>
    <property type="evidence" value="ECO:0007669"/>
    <property type="project" value="TreeGrafter"/>
</dbReference>
<evidence type="ECO:0008006" key="15">
    <source>
        <dbReference type="Google" id="ProtNLM"/>
    </source>
</evidence>
<keyword evidence="4" id="KW-0853">WD repeat</keyword>
<evidence type="ECO:0000256" key="4">
    <source>
        <dbReference type="ARBA" id="ARBA00022574"/>
    </source>
</evidence>
<dbReference type="GO" id="GO:0045504">
    <property type="term" value="F:dynein heavy chain binding"/>
    <property type="evidence" value="ECO:0007669"/>
    <property type="project" value="TreeGrafter"/>
</dbReference>
<keyword evidence="6" id="KW-0677">Repeat</keyword>
<keyword evidence="8" id="KW-0969">Cilium</keyword>
<keyword evidence="3" id="KW-0963">Cytoplasm</keyword>
<organism evidence="13 14">
    <name type="scientific">Schistosoma margrebowiei</name>
    <dbReference type="NCBI Taxonomy" id="48269"/>
    <lineage>
        <taxon>Eukaryota</taxon>
        <taxon>Metazoa</taxon>
        <taxon>Spiralia</taxon>
        <taxon>Lophotrochozoa</taxon>
        <taxon>Platyhelminthes</taxon>
        <taxon>Trematoda</taxon>
        <taxon>Digenea</taxon>
        <taxon>Strigeidida</taxon>
        <taxon>Schistosomatoidea</taxon>
        <taxon>Schistosomatidae</taxon>
        <taxon>Schistosoma</taxon>
    </lineage>
</organism>
<feature type="region of interest" description="Disordered" evidence="12">
    <location>
        <begin position="588"/>
        <end position="625"/>
    </location>
</feature>
<comment type="subcellular location">
    <subcellularLocation>
        <location evidence="1">Cytoplasm</location>
        <location evidence="1">Cytoskeleton</location>
        <location evidence="1">Cilium axoneme</location>
    </subcellularLocation>
</comment>
<dbReference type="InterPro" id="IPR015943">
    <property type="entry name" value="WD40/YVTN_repeat-like_dom_sf"/>
</dbReference>
<reference evidence="14" key="1">
    <citation type="submission" date="2023-11" db="UniProtKB">
        <authorList>
            <consortium name="WormBaseParasite"/>
        </authorList>
    </citation>
    <scope>IDENTIFICATION</scope>
</reference>
<dbReference type="FunFam" id="2.130.10.10:FF:000584">
    <property type="entry name" value="Dynein intermediate chain 2"/>
    <property type="match status" value="1"/>
</dbReference>
<proteinExistence type="inferred from homology"/>
<keyword evidence="11" id="KW-0966">Cell projection</keyword>
<keyword evidence="5" id="KW-0493">Microtubule</keyword>
<evidence type="ECO:0000256" key="12">
    <source>
        <dbReference type="SAM" id="MobiDB-lite"/>
    </source>
</evidence>
<evidence type="ECO:0000256" key="7">
    <source>
        <dbReference type="ARBA" id="ARBA00023017"/>
    </source>
</evidence>
<dbReference type="PANTHER" id="PTHR12442:SF7">
    <property type="entry name" value="DYNEIN AXONEMAL INTERMEDIATE CHAIN 2"/>
    <property type="match status" value="1"/>
</dbReference>
<comment type="similarity">
    <text evidence="2">Belongs to the dynein intermediate chain family.</text>
</comment>
<dbReference type="Proteomes" id="UP000050790">
    <property type="component" value="Unassembled WGS sequence"/>
</dbReference>
<evidence type="ECO:0000313" key="14">
    <source>
        <dbReference type="WBParaSite" id="SMRG1_9040.1"/>
    </source>
</evidence>
<feature type="compositionally biased region" description="Acidic residues" evidence="12">
    <location>
        <begin position="615"/>
        <end position="625"/>
    </location>
</feature>
<evidence type="ECO:0000256" key="1">
    <source>
        <dbReference type="ARBA" id="ARBA00004430"/>
    </source>
</evidence>
<evidence type="ECO:0000256" key="10">
    <source>
        <dbReference type="ARBA" id="ARBA00023212"/>
    </source>
</evidence>
<keyword evidence="10" id="KW-0206">Cytoskeleton</keyword>
<dbReference type="AlphaFoldDB" id="A0AA85AL19"/>
<evidence type="ECO:0000313" key="13">
    <source>
        <dbReference type="Proteomes" id="UP000050790"/>
    </source>
</evidence>
<dbReference type="GO" id="GO:0045503">
    <property type="term" value="F:dynein light chain binding"/>
    <property type="evidence" value="ECO:0007669"/>
    <property type="project" value="TreeGrafter"/>
</dbReference>
<dbReference type="SMART" id="SM00320">
    <property type="entry name" value="WD40"/>
    <property type="match status" value="6"/>
</dbReference>
<keyword evidence="7" id="KW-0243">Dynein</keyword>
<evidence type="ECO:0000256" key="11">
    <source>
        <dbReference type="ARBA" id="ARBA00023273"/>
    </source>
</evidence>
<protein>
    <recommendedName>
        <fullName evidence="15">Dynein intermediate chain 3, ciliary</fullName>
    </recommendedName>
</protein>
<dbReference type="GO" id="GO:0036157">
    <property type="term" value="C:outer dynein arm"/>
    <property type="evidence" value="ECO:0007669"/>
    <property type="project" value="TreeGrafter"/>
</dbReference>
<dbReference type="InterPro" id="IPR050687">
    <property type="entry name" value="Dynein_IC"/>
</dbReference>
<dbReference type="InterPro" id="IPR036322">
    <property type="entry name" value="WD40_repeat_dom_sf"/>
</dbReference>
<keyword evidence="9" id="KW-0505">Motor protein</keyword>
<name>A0AA85AL19_9TREM</name>
<accession>A0AA85AL19</accession>
<dbReference type="SUPFAM" id="SSF50978">
    <property type="entry name" value="WD40 repeat-like"/>
    <property type="match status" value="1"/>
</dbReference>
<dbReference type="GO" id="GO:0003341">
    <property type="term" value="P:cilium movement"/>
    <property type="evidence" value="ECO:0007669"/>
    <property type="project" value="TreeGrafter"/>
</dbReference>